<reference evidence="1 2" key="1">
    <citation type="journal article" date="2014" name="Nat. Commun.">
        <title>Multiple recent horizontal transfers of a large genomic region in cheese making fungi.</title>
        <authorList>
            <person name="Cheeseman K."/>
            <person name="Ropars J."/>
            <person name="Renault P."/>
            <person name="Dupont J."/>
            <person name="Gouzy J."/>
            <person name="Branca A."/>
            <person name="Abraham A.L."/>
            <person name="Ceppi M."/>
            <person name="Conseiller E."/>
            <person name="Debuchy R."/>
            <person name="Malagnac F."/>
            <person name="Goarin A."/>
            <person name="Silar P."/>
            <person name="Lacoste S."/>
            <person name="Sallet E."/>
            <person name="Bensimon A."/>
            <person name="Giraud T."/>
            <person name="Brygoo Y."/>
        </authorList>
    </citation>
    <scope>NUCLEOTIDE SEQUENCE [LARGE SCALE GENOMIC DNA]</scope>
    <source>
        <strain evidence="2">FM 013</strain>
    </source>
</reference>
<dbReference type="Proteomes" id="UP000053732">
    <property type="component" value="Unassembled WGS sequence"/>
</dbReference>
<evidence type="ECO:0000313" key="2">
    <source>
        <dbReference type="Proteomes" id="UP000053732"/>
    </source>
</evidence>
<gene>
    <name evidence="1" type="ORF">PCAMFM013_S001g000334</name>
</gene>
<dbReference type="EMBL" id="HG793134">
    <property type="protein sequence ID" value="CRL17374.1"/>
    <property type="molecule type" value="Genomic_DNA"/>
</dbReference>
<organism evidence="1 2">
    <name type="scientific">Penicillium camemberti (strain FM 013)</name>
    <dbReference type="NCBI Taxonomy" id="1429867"/>
    <lineage>
        <taxon>Eukaryota</taxon>
        <taxon>Fungi</taxon>
        <taxon>Dikarya</taxon>
        <taxon>Ascomycota</taxon>
        <taxon>Pezizomycotina</taxon>
        <taxon>Eurotiomycetes</taxon>
        <taxon>Eurotiomycetidae</taxon>
        <taxon>Eurotiales</taxon>
        <taxon>Aspergillaceae</taxon>
        <taxon>Penicillium</taxon>
    </lineage>
</organism>
<proteinExistence type="predicted"/>
<protein>
    <submittedName>
        <fullName evidence="1">Str. FM013</fullName>
    </submittedName>
</protein>
<keyword evidence="2" id="KW-1185">Reference proteome</keyword>
<evidence type="ECO:0000313" key="1">
    <source>
        <dbReference type="EMBL" id="CRL17374.1"/>
    </source>
</evidence>
<accession>A0A0G4NTT3</accession>
<name>A0A0G4NTT3_PENC3</name>
<sequence>MTVHLCIWLHKIWGKVNICADFPFPPPTSKGCG</sequence>
<dbReference type="AlphaFoldDB" id="A0A0G4NTT3"/>